<name>W4VLV7_9BACI</name>
<dbReference type="PANTHER" id="PTHR43401">
    <property type="entry name" value="L-THREONINE 3-DEHYDROGENASE"/>
    <property type="match status" value="1"/>
</dbReference>
<dbReference type="AlphaFoldDB" id="W4VLV7"/>
<dbReference type="STRING" id="1298598.JCM21714_3512"/>
<keyword evidence="2" id="KW-0862">Zinc</keyword>
<dbReference type="EMBL" id="BAVS01000023">
    <property type="protein sequence ID" value="GAE94360.1"/>
    <property type="molecule type" value="Genomic_DNA"/>
</dbReference>
<reference evidence="5 6" key="1">
    <citation type="journal article" date="2014" name="Genome Announc.">
        <title>Draft Genome Sequence of the Boron-Tolerant and Moderately Halotolerant Bacterium Gracilibacillus boraciitolerans JCM 21714T.</title>
        <authorList>
            <person name="Ahmed I."/>
            <person name="Oshima K."/>
            <person name="Suda W."/>
            <person name="Kitamura K."/>
            <person name="Iida T."/>
            <person name="Ohmori Y."/>
            <person name="Fujiwara T."/>
            <person name="Hattori M."/>
            <person name="Ohkuma M."/>
        </authorList>
    </citation>
    <scope>NUCLEOTIDE SEQUENCE [LARGE SCALE GENOMIC DNA]</scope>
    <source>
        <strain evidence="5 6">JCM 21714</strain>
    </source>
</reference>
<dbReference type="eggNOG" id="COG1063">
    <property type="taxonomic scope" value="Bacteria"/>
</dbReference>
<dbReference type="InterPro" id="IPR050129">
    <property type="entry name" value="Zn_alcohol_dh"/>
</dbReference>
<protein>
    <submittedName>
        <fullName evidence="5">Sorbitol dehydrogenase</fullName>
    </submittedName>
</protein>
<gene>
    <name evidence="5" type="ORF">JCM21714_3512</name>
</gene>
<dbReference type="Proteomes" id="UP000019102">
    <property type="component" value="Unassembled WGS sequence"/>
</dbReference>
<evidence type="ECO:0000259" key="4">
    <source>
        <dbReference type="Pfam" id="PF08240"/>
    </source>
</evidence>
<dbReference type="RefSeq" id="WP_369403592.1">
    <property type="nucleotide sequence ID" value="NZ_BAVS01000023.1"/>
</dbReference>
<dbReference type="Pfam" id="PF08240">
    <property type="entry name" value="ADH_N"/>
    <property type="match status" value="1"/>
</dbReference>
<proteinExistence type="predicted"/>
<evidence type="ECO:0000256" key="2">
    <source>
        <dbReference type="ARBA" id="ARBA00022833"/>
    </source>
</evidence>
<feature type="domain" description="Alcohol dehydrogenase-like N-terminal" evidence="4">
    <location>
        <begin position="25"/>
        <end position="119"/>
    </location>
</feature>
<dbReference type="PROSITE" id="PS00059">
    <property type="entry name" value="ADH_ZINC"/>
    <property type="match status" value="1"/>
</dbReference>
<dbReference type="GO" id="GO:0008270">
    <property type="term" value="F:zinc ion binding"/>
    <property type="evidence" value="ECO:0007669"/>
    <property type="project" value="InterPro"/>
</dbReference>
<dbReference type="SUPFAM" id="SSF50129">
    <property type="entry name" value="GroES-like"/>
    <property type="match status" value="1"/>
</dbReference>
<dbReference type="InterPro" id="IPR013154">
    <property type="entry name" value="ADH-like_N"/>
</dbReference>
<dbReference type="InterPro" id="IPR002328">
    <property type="entry name" value="ADH_Zn_CS"/>
</dbReference>
<organism evidence="5 6">
    <name type="scientific">Gracilibacillus boraciitolerans JCM 21714</name>
    <dbReference type="NCBI Taxonomy" id="1298598"/>
    <lineage>
        <taxon>Bacteria</taxon>
        <taxon>Bacillati</taxon>
        <taxon>Bacillota</taxon>
        <taxon>Bacilli</taxon>
        <taxon>Bacillales</taxon>
        <taxon>Bacillaceae</taxon>
        <taxon>Gracilibacillus</taxon>
    </lineage>
</organism>
<dbReference type="GO" id="GO:0016491">
    <property type="term" value="F:oxidoreductase activity"/>
    <property type="evidence" value="ECO:0007669"/>
    <property type="project" value="UniProtKB-KW"/>
</dbReference>
<keyword evidence="3" id="KW-0560">Oxidoreductase</keyword>
<dbReference type="Gene3D" id="3.90.180.10">
    <property type="entry name" value="Medium-chain alcohol dehydrogenases, catalytic domain"/>
    <property type="match status" value="1"/>
</dbReference>
<evidence type="ECO:0000313" key="6">
    <source>
        <dbReference type="Proteomes" id="UP000019102"/>
    </source>
</evidence>
<dbReference type="PANTHER" id="PTHR43401:SF3">
    <property type="entry name" value="L-GALACTONATE-5-DEHYDROGENASE"/>
    <property type="match status" value="1"/>
</dbReference>
<evidence type="ECO:0000256" key="1">
    <source>
        <dbReference type="ARBA" id="ARBA00022723"/>
    </source>
</evidence>
<comment type="caution">
    <text evidence="5">The sequence shown here is derived from an EMBL/GenBank/DDBJ whole genome shotgun (WGS) entry which is preliminary data.</text>
</comment>
<dbReference type="InterPro" id="IPR011032">
    <property type="entry name" value="GroES-like_sf"/>
</dbReference>
<accession>W4VLV7</accession>
<evidence type="ECO:0000313" key="5">
    <source>
        <dbReference type="EMBL" id="GAE94360.1"/>
    </source>
</evidence>
<sequence length="135" mass="14866">MKAIVCEKPRVFKRINKDNPPQLKKGTAIVNVKRIGVCGTDLHAFTGNQPFFEYPRALGHELAGVIESVGENSYGLKRGDQVSVIPYMECGKCIACRRGLTNCCTNMKVMGVHFDGGGWLNKSLCHVIISLKPMN</sequence>
<keyword evidence="6" id="KW-1185">Reference proteome</keyword>
<evidence type="ECO:0000256" key="3">
    <source>
        <dbReference type="ARBA" id="ARBA00023002"/>
    </source>
</evidence>
<keyword evidence="1" id="KW-0479">Metal-binding</keyword>